<keyword evidence="1" id="KW-0812">Transmembrane</keyword>
<proteinExistence type="predicted"/>
<dbReference type="AlphaFoldDB" id="C4Z8W8"/>
<protein>
    <submittedName>
        <fullName evidence="2">Uncharacterized protein</fullName>
    </submittedName>
</protein>
<dbReference type="PaxDb" id="515619-EUBREC_1444"/>
<keyword evidence="1" id="KW-0472">Membrane</keyword>
<dbReference type="HOGENOM" id="CLU_3183835_0_0_9"/>
<organism evidence="2 3">
    <name type="scientific">Agathobacter rectalis (strain ATCC 33656 / DSM 3377 / JCM 17463 / KCTC 5835 / VPI 0990)</name>
    <name type="common">Eubacterium rectale</name>
    <dbReference type="NCBI Taxonomy" id="515619"/>
    <lineage>
        <taxon>Bacteria</taxon>
        <taxon>Bacillati</taxon>
        <taxon>Bacillota</taxon>
        <taxon>Clostridia</taxon>
        <taxon>Lachnospirales</taxon>
        <taxon>Lachnospiraceae</taxon>
        <taxon>Agathobacter</taxon>
    </lineage>
</organism>
<dbReference type="EMBL" id="CP001107">
    <property type="protein sequence ID" value="ACR75199.1"/>
    <property type="molecule type" value="Genomic_DNA"/>
</dbReference>
<dbReference type="KEGG" id="ere:EUBREC_1444"/>
<evidence type="ECO:0000256" key="1">
    <source>
        <dbReference type="SAM" id="Phobius"/>
    </source>
</evidence>
<evidence type="ECO:0000313" key="2">
    <source>
        <dbReference type="EMBL" id="ACR75199.1"/>
    </source>
</evidence>
<feature type="transmembrane region" description="Helical" evidence="1">
    <location>
        <begin position="6"/>
        <end position="29"/>
    </location>
</feature>
<reference evidence="2 3" key="1">
    <citation type="journal article" date="2009" name="Proc. Natl. Acad. Sci. U.S.A.">
        <title>Characterizing a model human gut microbiota composed of members of its two dominant bacterial phyla.</title>
        <authorList>
            <person name="Mahowald M.A."/>
            <person name="Rey F.E."/>
            <person name="Seedorf H."/>
            <person name="Turnbaugh P.J."/>
            <person name="Fulton R.S."/>
            <person name="Wollam A."/>
            <person name="Shah N."/>
            <person name="Wang C."/>
            <person name="Magrini V."/>
            <person name="Wilson R.K."/>
            <person name="Cantarel B.L."/>
            <person name="Coutinho P.M."/>
            <person name="Henrissat B."/>
            <person name="Crock L.W."/>
            <person name="Russell A."/>
            <person name="Verberkmoes N.C."/>
            <person name="Hettich R.L."/>
            <person name="Gordon J.I."/>
        </authorList>
    </citation>
    <scope>NUCLEOTIDE SEQUENCE [LARGE SCALE GENOMIC DNA]</scope>
    <source>
        <strain evidence="3">ATCC 33656 / DSM 3377 / JCM 17463 / KCTC 5835 / LMG 30912 / VPI 0990</strain>
    </source>
</reference>
<dbReference type="Proteomes" id="UP000001477">
    <property type="component" value="Chromosome"/>
</dbReference>
<sequence length="46" mass="5411">MLLPTVIALYFGFLNIVYLISPVAPRYYFKLFSNKRPPRTNRSGLY</sequence>
<evidence type="ECO:0000313" key="3">
    <source>
        <dbReference type="Proteomes" id="UP000001477"/>
    </source>
</evidence>
<gene>
    <name evidence="2" type="ordered locus">EUBREC_1444</name>
</gene>
<dbReference type="STRING" id="515619.EUBREC_1444"/>
<accession>C4Z8W8</accession>
<keyword evidence="1" id="KW-1133">Transmembrane helix</keyword>
<name>C4Z8W8_AGARV</name>